<gene>
    <name evidence="2" type="ORF">GCM10011534_01550</name>
</gene>
<sequence length="66" mass="7329">MHPRGSNGRLVAEDCFIRDGSLPVDCTLKLVAKLRRRRLTGSRNAGPCRITAPGRRSVRAQADNRE</sequence>
<dbReference type="RefSeq" id="WP_229669117.1">
    <property type="nucleotide sequence ID" value="NZ_BMLF01000001.1"/>
</dbReference>
<feature type="region of interest" description="Disordered" evidence="1">
    <location>
        <begin position="43"/>
        <end position="66"/>
    </location>
</feature>
<reference evidence="2" key="2">
    <citation type="submission" date="2020-09" db="EMBL/GenBank/DDBJ databases">
        <authorList>
            <person name="Sun Q."/>
            <person name="Zhou Y."/>
        </authorList>
    </citation>
    <scope>NUCLEOTIDE SEQUENCE</scope>
    <source>
        <strain evidence="2">CGMCC 1.6293</strain>
    </source>
</reference>
<dbReference type="InterPro" id="IPR018654">
    <property type="entry name" value="YjhX_toxin"/>
</dbReference>
<organism evidence="2 3">
    <name type="scientific">Pseudooceanicola nanhaiensis</name>
    <dbReference type="NCBI Taxonomy" id="375761"/>
    <lineage>
        <taxon>Bacteria</taxon>
        <taxon>Pseudomonadati</taxon>
        <taxon>Pseudomonadota</taxon>
        <taxon>Alphaproteobacteria</taxon>
        <taxon>Rhodobacterales</taxon>
        <taxon>Paracoccaceae</taxon>
        <taxon>Pseudooceanicola</taxon>
    </lineage>
</organism>
<evidence type="ECO:0000313" key="3">
    <source>
        <dbReference type="Proteomes" id="UP000649829"/>
    </source>
</evidence>
<evidence type="ECO:0000313" key="2">
    <source>
        <dbReference type="EMBL" id="GGL83170.1"/>
    </source>
</evidence>
<accession>A0A917SJU0</accession>
<comment type="caution">
    <text evidence="2">The sequence shown here is derived from an EMBL/GenBank/DDBJ whole genome shotgun (WGS) entry which is preliminary data.</text>
</comment>
<evidence type="ECO:0000256" key="1">
    <source>
        <dbReference type="SAM" id="MobiDB-lite"/>
    </source>
</evidence>
<name>A0A917SJU0_9RHOB</name>
<dbReference type="EMBL" id="BMLF01000001">
    <property type="protein sequence ID" value="GGL83170.1"/>
    <property type="molecule type" value="Genomic_DNA"/>
</dbReference>
<keyword evidence="3" id="KW-1185">Reference proteome</keyword>
<proteinExistence type="predicted"/>
<protein>
    <submittedName>
        <fullName evidence="2">Uncharacterized protein</fullName>
    </submittedName>
</protein>
<dbReference type="AlphaFoldDB" id="A0A917SJU0"/>
<dbReference type="Pfam" id="PF09857">
    <property type="entry name" value="YjhX_toxin"/>
    <property type="match status" value="1"/>
</dbReference>
<dbReference type="Proteomes" id="UP000649829">
    <property type="component" value="Unassembled WGS sequence"/>
</dbReference>
<reference evidence="2" key="1">
    <citation type="journal article" date="2014" name="Int. J. Syst. Evol. Microbiol.">
        <title>Complete genome sequence of Corynebacterium casei LMG S-19264T (=DSM 44701T), isolated from a smear-ripened cheese.</title>
        <authorList>
            <consortium name="US DOE Joint Genome Institute (JGI-PGF)"/>
            <person name="Walter F."/>
            <person name="Albersmeier A."/>
            <person name="Kalinowski J."/>
            <person name="Ruckert C."/>
        </authorList>
    </citation>
    <scope>NUCLEOTIDE SEQUENCE</scope>
    <source>
        <strain evidence="2">CGMCC 1.6293</strain>
    </source>
</reference>